<keyword evidence="15" id="KW-1185">Reference proteome</keyword>
<evidence type="ECO:0000256" key="6">
    <source>
        <dbReference type="ARBA" id="ARBA00022692"/>
    </source>
</evidence>
<evidence type="ECO:0000256" key="1">
    <source>
        <dbReference type="ARBA" id="ARBA00000085"/>
    </source>
</evidence>
<dbReference type="SUPFAM" id="SSF55874">
    <property type="entry name" value="ATPase domain of HSP90 chaperone/DNA topoisomerase II/histidine kinase"/>
    <property type="match status" value="1"/>
</dbReference>
<dbReference type="Pfam" id="PF02518">
    <property type="entry name" value="HATPase_c"/>
    <property type="match status" value="1"/>
</dbReference>
<accession>A0ABS1E4Z8</accession>
<evidence type="ECO:0000256" key="8">
    <source>
        <dbReference type="ARBA" id="ARBA00022989"/>
    </source>
</evidence>
<comment type="caution">
    <text evidence="14">The sequence shown here is derived from an EMBL/GenBank/DDBJ whole genome shotgun (WGS) entry which is preliminary data.</text>
</comment>
<dbReference type="EC" id="2.7.13.3" evidence="3"/>
<dbReference type="Pfam" id="PF00672">
    <property type="entry name" value="HAMP"/>
    <property type="match status" value="1"/>
</dbReference>
<gene>
    <name evidence="14" type="ORF">CKO13_02440</name>
</gene>
<proteinExistence type="predicted"/>
<dbReference type="PRINTS" id="PR00344">
    <property type="entry name" value="BCTRLSENSOR"/>
</dbReference>
<dbReference type="PANTHER" id="PTHR45436:SF5">
    <property type="entry name" value="SENSOR HISTIDINE KINASE TRCS"/>
    <property type="match status" value="1"/>
</dbReference>
<feature type="domain" description="HAMP" evidence="13">
    <location>
        <begin position="194"/>
        <end position="246"/>
    </location>
</feature>
<dbReference type="Gene3D" id="1.10.287.130">
    <property type="match status" value="1"/>
</dbReference>
<name>A0ABS1E4Z8_9GAMM</name>
<evidence type="ECO:0000256" key="10">
    <source>
        <dbReference type="ARBA" id="ARBA00023136"/>
    </source>
</evidence>
<comment type="catalytic activity">
    <reaction evidence="1">
        <text>ATP + protein L-histidine = ADP + protein N-phospho-L-histidine.</text>
        <dbReference type="EC" id="2.7.13.3"/>
    </reaction>
</comment>
<dbReference type="EMBL" id="NRSH01000014">
    <property type="protein sequence ID" value="MBK1725894.1"/>
    <property type="molecule type" value="Genomic_DNA"/>
</dbReference>
<keyword evidence="4" id="KW-0597">Phosphoprotein</keyword>
<evidence type="ECO:0000256" key="2">
    <source>
        <dbReference type="ARBA" id="ARBA00004370"/>
    </source>
</evidence>
<evidence type="ECO:0000256" key="11">
    <source>
        <dbReference type="SAM" id="MobiDB-lite"/>
    </source>
</evidence>
<dbReference type="SMART" id="SM00387">
    <property type="entry name" value="HATPase_c"/>
    <property type="match status" value="1"/>
</dbReference>
<dbReference type="InterPro" id="IPR036890">
    <property type="entry name" value="HATPase_C_sf"/>
</dbReference>
<feature type="domain" description="Histidine kinase" evidence="12">
    <location>
        <begin position="254"/>
        <end position="469"/>
    </location>
</feature>
<dbReference type="InterPro" id="IPR003661">
    <property type="entry name" value="HisK_dim/P_dom"/>
</dbReference>
<dbReference type="InterPro" id="IPR050428">
    <property type="entry name" value="TCS_sensor_his_kinase"/>
</dbReference>
<evidence type="ECO:0000256" key="9">
    <source>
        <dbReference type="ARBA" id="ARBA00023012"/>
    </source>
</evidence>
<keyword evidence="10" id="KW-0472">Membrane</keyword>
<dbReference type="Pfam" id="PF00512">
    <property type="entry name" value="HisKA"/>
    <property type="match status" value="1"/>
</dbReference>
<dbReference type="InterPro" id="IPR004358">
    <property type="entry name" value="Sig_transdc_His_kin-like_C"/>
</dbReference>
<dbReference type="SUPFAM" id="SSF47384">
    <property type="entry name" value="Homodimeric domain of signal transducing histidine kinase"/>
    <property type="match status" value="1"/>
</dbReference>
<dbReference type="PROSITE" id="PS50109">
    <property type="entry name" value="HIS_KIN"/>
    <property type="match status" value="1"/>
</dbReference>
<organism evidence="14 15">
    <name type="scientific">Halorhodospira neutriphila</name>
    <dbReference type="NCBI Taxonomy" id="168379"/>
    <lineage>
        <taxon>Bacteria</taxon>
        <taxon>Pseudomonadati</taxon>
        <taxon>Pseudomonadota</taxon>
        <taxon>Gammaproteobacteria</taxon>
        <taxon>Chromatiales</taxon>
        <taxon>Ectothiorhodospiraceae</taxon>
        <taxon>Halorhodospira</taxon>
    </lineage>
</organism>
<protein>
    <recommendedName>
        <fullName evidence="3">histidine kinase</fullName>
        <ecNumber evidence="3">2.7.13.3</ecNumber>
    </recommendedName>
</protein>
<keyword evidence="8" id="KW-1133">Transmembrane helix</keyword>
<evidence type="ECO:0000256" key="7">
    <source>
        <dbReference type="ARBA" id="ARBA00022777"/>
    </source>
</evidence>
<dbReference type="RefSeq" id="WP_200256485.1">
    <property type="nucleotide sequence ID" value="NZ_NRSH01000014.1"/>
</dbReference>
<reference evidence="14 15" key="1">
    <citation type="journal article" date="2020" name="Microorganisms">
        <title>Osmotic Adaptation and Compatible Solute Biosynthesis of Phototrophic Bacteria as Revealed from Genome Analyses.</title>
        <authorList>
            <person name="Imhoff J.F."/>
            <person name="Rahn T."/>
            <person name="Kunzel S."/>
            <person name="Keller A."/>
            <person name="Neulinger S.C."/>
        </authorList>
    </citation>
    <scope>NUCLEOTIDE SEQUENCE [LARGE SCALE GENOMIC DNA]</scope>
    <source>
        <strain evidence="14 15">DSM 15116</strain>
    </source>
</reference>
<keyword evidence="5" id="KW-0808">Transferase</keyword>
<keyword evidence="9" id="KW-0902">Two-component regulatory system</keyword>
<comment type="subcellular location">
    <subcellularLocation>
        <location evidence="2">Membrane</location>
    </subcellularLocation>
</comment>
<feature type="region of interest" description="Disordered" evidence="11">
    <location>
        <begin position="88"/>
        <end position="112"/>
    </location>
</feature>
<keyword evidence="7" id="KW-0418">Kinase</keyword>
<evidence type="ECO:0000256" key="3">
    <source>
        <dbReference type="ARBA" id="ARBA00012438"/>
    </source>
</evidence>
<dbReference type="SMART" id="SM00388">
    <property type="entry name" value="HisKA"/>
    <property type="match status" value="1"/>
</dbReference>
<evidence type="ECO:0000256" key="5">
    <source>
        <dbReference type="ARBA" id="ARBA00022679"/>
    </source>
</evidence>
<evidence type="ECO:0000259" key="13">
    <source>
        <dbReference type="PROSITE" id="PS50885"/>
    </source>
</evidence>
<evidence type="ECO:0000256" key="4">
    <source>
        <dbReference type="ARBA" id="ARBA00022553"/>
    </source>
</evidence>
<dbReference type="SUPFAM" id="SSF158472">
    <property type="entry name" value="HAMP domain-like"/>
    <property type="match status" value="1"/>
</dbReference>
<dbReference type="InterPro" id="IPR003594">
    <property type="entry name" value="HATPase_dom"/>
</dbReference>
<dbReference type="PROSITE" id="PS50885">
    <property type="entry name" value="HAMP"/>
    <property type="match status" value="1"/>
</dbReference>
<dbReference type="SMART" id="SM00304">
    <property type="entry name" value="HAMP"/>
    <property type="match status" value="1"/>
</dbReference>
<dbReference type="CDD" id="cd00082">
    <property type="entry name" value="HisKA"/>
    <property type="match status" value="1"/>
</dbReference>
<dbReference type="Gene3D" id="3.30.565.10">
    <property type="entry name" value="Histidine kinase-like ATPase, C-terminal domain"/>
    <property type="match status" value="1"/>
</dbReference>
<evidence type="ECO:0000313" key="14">
    <source>
        <dbReference type="EMBL" id="MBK1725894.1"/>
    </source>
</evidence>
<keyword evidence="6" id="KW-0812">Transmembrane</keyword>
<dbReference type="Gene3D" id="6.10.340.10">
    <property type="match status" value="1"/>
</dbReference>
<evidence type="ECO:0000313" key="15">
    <source>
        <dbReference type="Proteomes" id="UP000738126"/>
    </source>
</evidence>
<evidence type="ECO:0000259" key="12">
    <source>
        <dbReference type="PROSITE" id="PS50109"/>
    </source>
</evidence>
<sequence>MRRPGITAKLFLALLGGTLAVLALMVVALHFNFRCSFLDYVHERQQEHIAELAELLGDHYAANGDWSTLSRPEHWHQLLRYALHHGNEDADAPSSAAEGGPPRHPGPRSPSRHLVLLDTDREKIAGTGLDKLEQPSFTPIKYHEETVGYLAYPSPLRIPDPLVQRFQAEQLETAAQITLVAVVLAFLLSLGLARSFLGPVSRLAEASRRLTAGHFNTRISLARYDELGQLAGDFNRLAETLERNERLRREVMADLSHELRTPVSVLRGEIEALEDGVRPLDQQALGRLQEHVTGLGRLIDDLYELALADAGALDYRKEPIELNALLAELVEQWRSRFEAAQLVLELETAESELWVEGDRRRLGSLWHNLLQNSLRYTTAGGSTRITAARIGASARATIEDTAPGIAVTEHEAIFERLYRVEGSRSRDSGGSGLGLALCWTIAEAHGGSVRAYSAALGGLGVEIELPLRAREE</sequence>
<dbReference type="InterPro" id="IPR003660">
    <property type="entry name" value="HAMP_dom"/>
</dbReference>
<dbReference type="Proteomes" id="UP000738126">
    <property type="component" value="Unassembled WGS sequence"/>
</dbReference>
<dbReference type="InterPro" id="IPR036097">
    <property type="entry name" value="HisK_dim/P_sf"/>
</dbReference>
<dbReference type="CDD" id="cd06225">
    <property type="entry name" value="HAMP"/>
    <property type="match status" value="1"/>
</dbReference>
<dbReference type="PANTHER" id="PTHR45436">
    <property type="entry name" value="SENSOR HISTIDINE KINASE YKOH"/>
    <property type="match status" value="1"/>
</dbReference>
<dbReference type="InterPro" id="IPR005467">
    <property type="entry name" value="His_kinase_dom"/>
</dbReference>